<accession>A0AAU7CSE9</accession>
<sequence length="341" mass="38305">MRFRYALLLILLIRCPPSGITSAQETPVLRDRVEARFDVVGAFTKLPQQGRIVKFERGNLVAPDGGHLQGIQVRRDQKRDFAFLSHDSKTEAYFLIVEFPRHFVGKGRVLHLQRLPSDGEEPPLRHAGGIQLCGDVLVLGLEDNQAKLRSEIQFWNVRTPDRPIQMTHLTIRRRGAETDQTAGAVGLAKRKDGHVLAVANWDSRAMDFYISNGKSLQDPQCRFSFAARWDSSKADRRAWQPNDNLGAYQAINLIADADGELCLLGFNTTSQSKDFVDLFHVDLNQTSAQLTKLANKRMMLTNGNHFLYGGGMFFLEDTLQILSSEGRLNKEACINIITGPE</sequence>
<reference evidence="2" key="1">
    <citation type="submission" date="2024-05" db="EMBL/GenBank/DDBJ databases">
        <title>Planctomycetes of the genus Singulisphaera possess chitinolytic capabilities.</title>
        <authorList>
            <person name="Ivanova A."/>
        </authorList>
    </citation>
    <scope>NUCLEOTIDE SEQUENCE</scope>
    <source>
        <strain evidence="2">Ch08T</strain>
    </source>
</reference>
<dbReference type="RefSeq" id="WP_406700889.1">
    <property type="nucleotide sequence ID" value="NZ_CP155447.1"/>
</dbReference>
<evidence type="ECO:0000256" key="1">
    <source>
        <dbReference type="SAM" id="SignalP"/>
    </source>
</evidence>
<dbReference type="EMBL" id="CP155447">
    <property type="protein sequence ID" value="XBH08052.1"/>
    <property type="molecule type" value="Genomic_DNA"/>
</dbReference>
<keyword evidence="1" id="KW-0732">Signal</keyword>
<evidence type="ECO:0000313" key="2">
    <source>
        <dbReference type="EMBL" id="XBH08052.1"/>
    </source>
</evidence>
<name>A0AAU7CSE9_9BACT</name>
<feature type="chain" id="PRO_5043907678" description="Phytase-like domain-containing protein" evidence="1">
    <location>
        <begin position="24"/>
        <end position="341"/>
    </location>
</feature>
<evidence type="ECO:0008006" key="3">
    <source>
        <dbReference type="Google" id="ProtNLM"/>
    </source>
</evidence>
<proteinExistence type="predicted"/>
<organism evidence="2">
    <name type="scientific">Singulisphaera sp. Ch08</name>
    <dbReference type="NCBI Taxonomy" id="3120278"/>
    <lineage>
        <taxon>Bacteria</taxon>
        <taxon>Pseudomonadati</taxon>
        <taxon>Planctomycetota</taxon>
        <taxon>Planctomycetia</taxon>
        <taxon>Isosphaerales</taxon>
        <taxon>Isosphaeraceae</taxon>
        <taxon>Singulisphaera</taxon>
    </lineage>
</organism>
<dbReference type="AlphaFoldDB" id="A0AAU7CSE9"/>
<feature type="signal peptide" evidence="1">
    <location>
        <begin position="1"/>
        <end position="23"/>
    </location>
</feature>
<gene>
    <name evidence="2" type="ORF">V5E97_19050</name>
</gene>
<protein>
    <recommendedName>
        <fullName evidence="3">Phytase-like domain-containing protein</fullName>
    </recommendedName>
</protein>